<dbReference type="SUPFAM" id="SSF52518">
    <property type="entry name" value="Thiamin diphosphate-binding fold (THDP-binding)"/>
    <property type="match status" value="2"/>
</dbReference>
<dbReference type="InterPro" id="IPR029061">
    <property type="entry name" value="THDP-binding"/>
</dbReference>
<dbReference type="InterPro" id="IPR001017">
    <property type="entry name" value="DH_E1"/>
</dbReference>
<organism evidence="7 8">
    <name type="scientific">Phaedon cochleariae</name>
    <name type="common">Mustard beetle</name>
    <dbReference type="NCBI Taxonomy" id="80249"/>
    <lineage>
        <taxon>Eukaryota</taxon>
        <taxon>Metazoa</taxon>
        <taxon>Ecdysozoa</taxon>
        <taxon>Arthropoda</taxon>
        <taxon>Hexapoda</taxon>
        <taxon>Insecta</taxon>
        <taxon>Pterygota</taxon>
        <taxon>Neoptera</taxon>
        <taxon>Endopterygota</taxon>
        <taxon>Coleoptera</taxon>
        <taxon>Polyphaga</taxon>
        <taxon>Cucujiformia</taxon>
        <taxon>Chrysomeloidea</taxon>
        <taxon>Chrysomelidae</taxon>
        <taxon>Chrysomelinae</taxon>
        <taxon>Chrysomelini</taxon>
        <taxon>Phaedon</taxon>
    </lineage>
</organism>
<dbReference type="EMBL" id="OU896710">
    <property type="protein sequence ID" value="CAG9821051.1"/>
    <property type="molecule type" value="Genomic_DNA"/>
</dbReference>
<dbReference type="GO" id="GO:0030976">
    <property type="term" value="F:thiamine pyrophosphate binding"/>
    <property type="evidence" value="ECO:0007669"/>
    <property type="project" value="InterPro"/>
</dbReference>
<keyword evidence="3" id="KW-0809">Transit peptide</keyword>
<dbReference type="OrthoDB" id="413077at2759"/>
<dbReference type="SMART" id="SM00861">
    <property type="entry name" value="Transket_pyr"/>
    <property type="match status" value="1"/>
</dbReference>
<dbReference type="Pfam" id="PF00676">
    <property type="entry name" value="E1_dh"/>
    <property type="match status" value="1"/>
</dbReference>
<dbReference type="NCBIfam" id="NF006914">
    <property type="entry name" value="PRK09404.1"/>
    <property type="match status" value="1"/>
</dbReference>
<name>A0A9N9SFM6_PHACE</name>
<dbReference type="Proteomes" id="UP001153737">
    <property type="component" value="Chromosome 4"/>
</dbReference>
<evidence type="ECO:0000259" key="6">
    <source>
        <dbReference type="SMART" id="SM00861"/>
    </source>
</evidence>
<keyword evidence="4" id="KW-0560">Oxidoreductase</keyword>
<dbReference type="Gene3D" id="3.40.50.12470">
    <property type="match status" value="1"/>
</dbReference>
<dbReference type="InterPro" id="IPR042179">
    <property type="entry name" value="KGD_C_sf"/>
</dbReference>
<dbReference type="InterPro" id="IPR031717">
    <property type="entry name" value="ODO-1/KGD_C"/>
</dbReference>
<protein>
    <recommendedName>
        <fullName evidence="6">Transketolase-like pyrimidine-binding domain-containing protein</fullName>
    </recommendedName>
</protein>
<dbReference type="NCBIfam" id="TIGR00239">
    <property type="entry name" value="2oxo_dh_E1"/>
    <property type="match status" value="1"/>
</dbReference>
<gene>
    <name evidence="7" type="ORF">PHAECO_LOCUS8632</name>
</gene>
<dbReference type="NCBIfam" id="NF008907">
    <property type="entry name" value="PRK12270.1"/>
    <property type="match status" value="1"/>
</dbReference>
<dbReference type="InterPro" id="IPR011603">
    <property type="entry name" value="2oxoglutarate_DH_E1"/>
</dbReference>
<evidence type="ECO:0000313" key="7">
    <source>
        <dbReference type="EMBL" id="CAG9821051.1"/>
    </source>
</evidence>
<evidence type="ECO:0000313" key="8">
    <source>
        <dbReference type="Proteomes" id="UP001153737"/>
    </source>
</evidence>
<evidence type="ECO:0000256" key="5">
    <source>
        <dbReference type="ARBA" id="ARBA00023052"/>
    </source>
</evidence>
<dbReference type="Pfam" id="PF16870">
    <property type="entry name" value="OxoGdeHyase_C"/>
    <property type="match status" value="1"/>
</dbReference>
<proteinExistence type="inferred from homology"/>
<dbReference type="PANTHER" id="PTHR23152:SF4">
    <property type="entry name" value="2-OXOADIPATE DEHYDROGENASE COMPLEX COMPONENT E1"/>
    <property type="match status" value="1"/>
</dbReference>
<evidence type="ECO:0000256" key="1">
    <source>
        <dbReference type="ARBA" id="ARBA00001964"/>
    </source>
</evidence>
<dbReference type="Gene3D" id="3.40.50.970">
    <property type="match status" value="1"/>
</dbReference>
<dbReference type="AlphaFoldDB" id="A0A9N9SFM6"/>
<dbReference type="CDD" id="cd02016">
    <property type="entry name" value="TPP_E1_OGDC_like"/>
    <property type="match status" value="1"/>
</dbReference>
<dbReference type="PIRSF" id="PIRSF000157">
    <property type="entry name" value="Oxoglu_dh_E1"/>
    <property type="match status" value="1"/>
</dbReference>
<keyword evidence="8" id="KW-1185">Reference proteome</keyword>
<evidence type="ECO:0000256" key="3">
    <source>
        <dbReference type="ARBA" id="ARBA00022946"/>
    </source>
</evidence>
<keyword evidence="5" id="KW-0786">Thiamine pyrophosphate</keyword>
<comment type="similarity">
    <text evidence="2">Belongs to the alpha-ketoglutarate dehydrogenase family.</text>
</comment>
<evidence type="ECO:0000256" key="4">
    <source>
        <dbReference type="ARBA" id="ARBA00023002"/>
    </source>
</evidence>
<evidence type="ECO:0000256" key="2">
    <source>
        <dbReference type="ARBA" id="ARBA00006936"/>
    </source>
</evidence>
<comment type="cofactor">
    <cofactor evidence="1">
        <name>thiamine diphosphate</name>
        <dbReference type="ChEBI" id="CHEBI:58937"/>
    </cofactor>
</comment>
<dbReference type="Gene3D" id="3.40.50.11610">
    <property type="entry name" value="Multifunctional 2-oxoglutarate metabolism enzyme, C-terminal domain"/>
    <property type="match status" value="1"/>
</dbReference>
<reference evidence="7" key="1">
    <citation type="submission" date="2022-01" db="EMBL/GenBank/DDBJ databases">
        <authorList>
            <person name="King R."/>
        </authorList>
    </citation>
    <scope>NUCLEOTIDE SEQUENCE</scope>
</reference>
<dbReference type="GO" id="GO:0016624">
    <property type="term" value="F:oxidoreductase activity, acting on the aldehyde or oxo group of donors, disulfide as acceptor"/>
    <property type="evidence" value="ECO:0007669"/>
    <property type="project" value="InterPro"/>
</dbReference>
<feature type="domain" description="Transketolase-like pyrimidine-binding" evidence="6">
    <location>
        <begin position="571"/>
        <end position="774"/>
    </location>
</feature>
<dbReference type="PANTHER" id="PTHR23152">
    <property type="entry name" value="2-OXOGLUTARATE DEHYDROGENASE"/>
    <property type="match status" value="1"/>
</dbReference>
<dbReference type="Gene3D" id="1.10.287.1150">
    <property type="entry name" value="TPP helical domain"/>
    <property type="match status" value="1"/>
</dbReference>
<accession>A0A9N9SFM6</accession>
<dbReference type="InterPro" id="IPR005475">
    <property type="entry name" value="Transketolase-like_Pyr-bd"/>
</dbReference>
<sequence length="925" mass="105151">MYYNASRKIHRCGKYLTDVRYNVNRKYHSEEVFGFKRKNKYVAEALDNEVIDARCRESNFYRLVTAYRQHGHKYSDINPVSLAKKISAIPDLDIKRYGFKENDKVQFDSIINSTKKEGTISEAVDFLNNVYCRTVAAEYMHLENEEEIDWLTEALEKLPTTPVKDTNKITIATELLKSQSFDNFLAKKFVSVKRYGGEGAESMMVFFREVFQLAAEDDIQQIVLAMPHRGRLNLLTGLLNFPPVEIFAKLKGLSDIPDKYKATGDVLSHCISSADLSYAGKSVHVSLLYNPSHLEAVNPVSMGKTRAKQMIWGDGDYGADTRWADKIMNIQVHGDAAIIGQGVNQECLSMSGVPHFEIGGSIHLVVNNQLGFTMPAERGRSSRYCTDIGKIISAPVIHVNGDYPEDVLKVTKLAFDYHRKFRKEIFIDLNCYRRWGHNELDDPTFTNPSLYSIIRSKGTVPDLYADKLVEENIIREDGVKDIVDKHQSWLNEHLKAAENYTPRDTHFKRQWEGFSQADEAVTTWDTGIDLDMMTFIGSKSVKCPANFEVHPNLLRTHVKNRLSKVAEGTNIDWSTAETLALGSLLFQGHNVRISGQDVGRGTFSHRHVMLVDQQTSNTYVPLNHLHADQTCFIEVANSILSEEAVLGYEYGMSIEDPRNLIIWEAQFGDFFNGAQIIFDTFISSGESKWLWQSGLTVLLPHGYDGAGPEHSSSRIERFLQLTDSKEDRADGDNVNLQVCQPSTPAQYFHLLRRQMIRNFRKPLIVITPKILLRSPVCTSNFSDMAPGTSFKTVIGDALMVPSRVKKVLITSGKHYYSLIERRENMGIKDTAIVRVESFCPFPTLELRHEVSKYPNANVIIWCQEEPQNMGAWTFMKPRFENLIGKKILYCGREPIAAPAVGIRELHQQQVKDISTKPFLMETNYR</sequence>
<reference evidence="7" key="2">
    <citation type="submission" date="2022-10" db="EMBL/GenBank/DDBJ databases">
        <authorList>
            <consortium name="ENA_rothamsted_submissions"/>
            <consortium name="culmorum"/>
            <person name="King R."/>
        </authorList>
    </citation>
    <scope>NUCLEOTIDE SEQUENCE</scope>
</reference>
<dbReference type="Pfam" id="PF02779">
    <property type="entry name" value="Transket_pyr"/>
    <property type="match status" value="1"/>
</dbReference>